<evidence type="ECO:0000313" key="2">
    <source>
        <dbReference type="EMBL" id="KAJ1121918.1"/>
    </source>
</evidence>
<feature type="compositionally biased region" description="Basic and acidic residues" evidence="1">
    <location>
        <begin position="82"/>
        <end position="93"/>
    </location>
</feature>
<dbReference type="AlphaFoldDB" id="A0AAV7P892"/>
<comment type="caution">
    <text evidence="2">The sequence shown here is derived from an EMBL/GenBank/DDBJ whole genome shotgun (WGS) entry which is preliminary data.</text>
</comment>
<dbReference type="Proteomes" id="UP001066276">
    <property type="component" value="Chromosome 7"/>
</dbReference>
<evidence type="ECO:0000313" key="3">
    <source>
        <dbReference type="Proteomes" id="UP001066276"/>
    </source>
</evidence>
<evidence type="ECO:0000256" key="1">
    <source>
        <dbReference type="SAM" id="MobiDB-lite"/>
    </source>
</evidence>
<reference evidence="2" key="1">
    <citation type="journal article" date="2022" name="bioRxiv">
        <title>Sequencing and chromosome-scale assembly of the giantPleurodeles waltlgenome.</title>
        <authorList>
            <person name="Brown T."/>
            <person name="Elewa A."/>
            <person name="Iarovenko S."/>
            <person name="Subramanian E."/>
            <person name="Araus A.J."/>
            <person name="Petzold A."/>
            <person name="Susuki M."/>
            <person name="Suzuki K.-i.T."/>
            <person name="Hayashi T."/>
            <person name="Toyoda A."/>
            <person name="Oliveira C."/>
            <person name="Osipova E."/>
            <person name="Leigh N.D."/>
            <person name="Simon A."/>
            <person name="Yun M.H."/>
        </authorList>
    </citation>
    <scope>NUCLEOTIDE SEQUENCE</scope>
    <source>
        <strain evidence="2">20211129_DDA</strain>
        <tissue evidence="2">Liver</tissue>
    </source>
</reference>
<protein>
    <submittedName>
        <fullName evidence="2">Uncharacterized protein</fullName>
    </submittedName>
</protein>
<organism evidence="2 3">
    <name type="scientific">Pleurodeles waltl</name>
    <name type="common">Iberian ribbed newt</name>
    <dbReference type="NCBI Taxonomy" id="8319"/>
    <lineage>
        <taxon>Eukaryota</taxon>
        <taxon>Metazoa</taxon>
        <taxon>Chordata</taxon>
        <taxon>Craniata</taxon>
        <taxon>Vertebrata</taxon>
        <taxon>Euteleostomi</taxon>
        <taxon>Amphibia</taxon>
        <taxon>Batrachia</taxon>
        <taxon>Caudata</taxon>
        <taxon>Salamandroidea</taxon>
        <taxon>Salamandridae</taxon>
        <taxon>Pleurodelinae</taxon>
        <taxon>Pleurodeles</taxon>
    </lineage>
</organism>
<feature type="region of interest" description="Disordered" evidence="1">
    <location>
        <begin position="48"/>
        <end position="93"/>
    </location>
</feature>
<name>A0AAV7P892_PLEWA</name>
<gene>
    <name evidence="2" type="ORF">NDU88_000426</name>
</gene>
<proteinExistence type="predicted"/>
<keyword evidence="3" id="KW-1185">Reference proteome</keyword>
<dbReference type="EMBL" id="JANPWB010000011">
    <property type="protein sequence ID" value="KAJ1121918.1"/>
    <property type="molecule type" value="Genomic_DNA"/>
</dbReference>
<accession>A0AAV7P892</accession>
<sequence length="93" mass="10365">MRVFQCGQYKGYESESAFSLLLGGGSDFISRKRQRIRERSSDILRKTGQRTVYAQEPPVRSGAAGSPLFLSRGRGFGGRRYSAGDERRGTEGR</sequence>